<sequence length="50" mass="5701">ASLRKRLGIKDTNYPLASRIIKDTIETSLIKPYSEGTQSKRDATYVPFWA</sequence>
<feature type="non-terminal residue" evidence="1">
    <location>
        <position position="1"/>
    </location>
</feature>
<organism evidence="1">
    <name type="scientific">marine sediment metagenome</name>
    <dbReference type="NCBI Taxonomy" id="412755"/>
    <lineage>
        <taxon>unclassified sequences</taxon>
        <taxon>metagenomes</taxon>
        <taxon>ecological metagenomes</taxon>
    </lineage>
</organism>
<protein>
    <recommendedName>
        <fullName evidence="2">Transcriptional regulator</fullName>
    </recommendedName>
</protein>
<accession>X1VDM3</accession>
<evidence type="ECO:0008006" key="2">
    <source>
        <dbReference type="Google" id="ProtNLM"/>
    </source>
</evidence>
<comment type="caution">
    <text evidence="1">The sequence shown here is derived from an EMBL/GenBank/DDBJ whole genome shotgun (WGS) entry which is preliminary data.</text>
</comment>
<name>X1VDM3_9ZZZZ</name>
<proteinExistence type="predicted"/>
<gene>
    <name evidence="1" type="ORF">S12H4_42717</name>
</gene>
<dbReference type="AlphaFoldDB" id="X1VDM3"/>
<reference evidence="1" key="1">
    <citation type="journal article" date="2014" name="Front. Microbiol.">
        <title>High frequency of phylogenetically diverse reductive dehalogenase-homologous genes in deep subseafloor sedimentary metagenomes.</title>
        <authorList>
            <person name="Kawai M."/>
            <person name="Futagami T."/>
            <person name="Toyoda A."/>
            <person name="Takaki Y."/>
            <person name="Nishi S."/>
            <person name="Hori S."/>
            <person name="Arai W."/>
            <person name="Tsubouchi T."/>
            <person name="Morono Y."/>
            <person name="Uchiyama I."/>
            <person name="Ito T."/>
            <person name="Fujiyama A."/>
            <person name="Inagaki F."/>
            <person name="Takami H."/>
        </authorList>
    </citation>
    <scope>NUCLEOTIDE SEQUENCE</scope>
    <source>
        <strain evidence="1">Expedition CK06-06</strain>
    </source>
</reference>
<dbReference type="EMBL" id="BARW01026167">
    <property type="protein sequence ID" value="GAJ15652.1"/>
    <property type="molecule type" value="Genomic_DNA"/>
</dbReference>
<evidence type="ECO:0000313" key="1">
    <source>
        <dbReference type="EMBL" id="GAJ15652.1"/>
    </source>
</evidence>